<comment type="caution">
    <text evidence="1">The sequence shown here is derived from an EMBL/GenBank/DDBJ whole genome shotgun (WGS) entry which is preliminary data.</text>
</comment>
<proteinExistence type="predicted"/>
<evidence type="ECO:0000313" key="1">
    <source>
        <dbReference type="EMBL" id="KAF0930290.1"/>
    </source>
</evidence>
<dbReference type="AlphaFoldDB" id="A0A6G1F061"/>
<accession>A0A6G1F061</accession>
<keyword evidence="2" id="KW-1185">Reference proteome</keyword>
<evidence type="ECO:0000313" key="2">
    <source>
        <dbReference type="Proteomes" id="UP000479710"/>
    </source>
</evidence>
<sequence>MAQVLAMQNRLFERMMANTKNLGAALAQGATQGQSKLADVQRTHAPTFSFAADPLDADDWLRNIEAKLVLARCDVTEKATYAAYYL</sequence>
<dbReference type="OrthoDB" id="786614at2759"/>
<dbReference type="EMBL" id="SPHZ02000002">
    <property type="protein sequence ID" value="KAF0930290.1"/>
    <property type="molecule type" value="Genomic_DNA"/>
</dbReference>
<protein>
    <submittedName>
        <fullName evidence="1">Uncharacterized protein</fullName>
    </submittedName>
</protein>
<organism evidence="1 2">
    <name type="scientific">Oryza meyeriana var. granulata</name>
    <dbReference type="NCBI Taxonomy" id="110450"/>
    <lineage>
        <taxon>Eukaryota</taxon>
        <taxon>Viridiplantae</taxon>
        <taxon>Streptophyta</taxon>
        <taxon>Embryophyta</taxon>
        <taxon>Tracheophyta</taxon>
        <taxon>Spermatophyta</taxon>
        <taxon>Magnoliopsida</taxon>
        <taxon>Liliopsida</taxon>
        <taxon>Poales</taxon>
        <taxon>Poaceae</taxon>
        <taxon>BOP clade</taxon>
        <taxon>Oryzoideae</taxon>
        <taxon>Oryzeae</taxon>
        <taxon>Oryzinae</taxon>
        <taxon>Oryza</taxon>
        <taxon>Oryza meyeriana</taxon>
    </lineage>
</organism>
<gene>
    <name evidence="1" type="ORF">E2562_031936</name>
</gene>
<name>A0A6G1F061_9ORYZ</name>
<reference evidence="1 2" key="1">
    <citation type="submission" date="2019-11" db="EMBL/GenBank/DDBJ databases">
        <title>Whole genome sequence of Oryza granulata.</title>
        <authorList>
            <person name="Li W."/>
        </authorList>
    </citation>
    <scope>NUCLEOTIDE SEQUENCE [LARGE SCALE GENOMIC DNA]</scope>
    <source>
        <strain evidence="2">cv. Menghai</strain>
        <tissue evidence="1">Leaf</tissue>
    </source>
</reference>
<dbReference type="Proteomes" id="UP000479710">
    <property type="component" value="Unassembled WGS sequence"/>
</dbReference>